<comment type="caution">
    <text evidence="1">The sequence shown here is derived from an EMBL/GenBank/DDBJ whole genome shotgun (WGS) entry which is preliminary data.</text>
</comment>
<evidence type="ECO:0000313" key="1">
    <source>
        <dbReference type="EMBL" id="GJT09203.1"/>
    </source>
</evidence>
<protein>
    <submittedName>
        <fullName evidence="1">Uncharacterized protein</fullName>
    </submittedName>
</protein>
<proteinExistence type="predicted"/>
<accession>A0ABQ5B3X9</accession>
<reference evidence="1" key="2">
    <citation type="submission" date="2022-01" db="EMBL/GenBank/DDBJ databases">
        <authorList>
            <person name="Yamashiro T."/>
            <person name="Shiraishi A."/>
            <person name="Satake H."/>
            <person name="Nakayama K."/>
        </authorList>
    </citation>
    <scope>NUCLEOTIDE SEQUENCE</scope>
</reference>
<gene>
    <name evidence="1" type="ORF">Tco_0843665</name>
</gene>
<keyword evidence="2" id="KW-1185">Reference proteome</keyword>
<evidence type="ECO:0000313" key="2">
    <source>
        <dbReference type="Proteomes" id="UP001151760"/>
    </source>
</evidence>
<sequence>MLLDSLCLPQFSFTGKSQSRQHSKTVNPDSYYLYDKSSIIYWLQNRSRHARLALTARSRKIILASQPAKEALVDVGSSGISFFTVELQ</sequence>
<dbReference type="EMBL" id="BQNB010012890">
    <property type="protein sequence ID" value="GJT09203.1"/>
    <property type="molecule type" value="Genomic_DNA"/>
</dbReference>
<name>A0ABQ5B3X9_9ASTR</name>
<reference evidence="1" key="1">
    <citation type="journal article" date="2022" name="Int. J. Mol. Sci.">
        <title>Draft Genome of Tanacetum Coccineum: Genomic Comparison of Closely Related Tanacetum-Family Plants.</title>
        <authorList>
            <person name="Yamashiro T."/>
            <person name="Shiraishi A."/>
            <person name="Nakayama K."/>
            <person name="Satake H."/>
        </authorList>
    </citation>
    <scope>NUCLEOTIDE SEQUENCE</scope>
</reference>
<organism evidence="1 2">
    <name type="scientific">Tanacetum coccineum</name>
    <dbReference type="NCBI Taxonomy" id="301880"/>
    <lineage>
        <taxon>Eukaryota</taxon>
        <taxon>Viridiplantae</taxon>
        <taxon>Streptophyta</taxon>
        <taxon>Embryophyta</taxon>
        <taxon>Tracheophyta</taxon>
        <taxon>Spermatophyta</taxon>
        <taxon>Magnoliopsida</taxon>
        <taxon>eudicotyledons</taxon>
        <taxon>Gunneridae</taxon>
        <taxon>Pentapetalae</taxon>
        <taxon>asterids</taxon>
        <taxon>campanulids</taxon>
        <taxon>Asterales</taxon>
        <taxon>Asteraceae</taxon>
        <taxon>Asteroideae</taxon>
        <taxon>Anthemideae</taxon>
        <taxon>Anthemidinae</taxon>
        <taxon>Tanacetum</taxon>
    </lineage>
</organism>
<dbReference type="Proteomes" id="UP001151760">
    <property type="component" value="Unassembled WGS sequence"/>
</dbReference>